<dbReference type="InterPro" id="IPR018289">
    <property type="entry name" value="MULE_transposase_dom"/>
</dbReference>
<reference evidence="2" key="1">
    <citation type="submission" date="2022-07" db="EMBL/GenBank/DDBJ databases">
        <authorList>
            <person name="Macas J."/>
            <person name="Novak P."/>
            <person name="Neumann P."/>
        </authorList>
    </citation>
    <scope>NUCLEOTIDE SEQUENCE</scope>
</reference>
<gene>
    <name evidence="2" type="ORF">CEURO_LOCUS20387</name>
</gene>
<sequence length="105" mass="12507">MLKHSLMHRDDLYILSDRHEGIISSVRSVFPHAQHGYCVYHILANLKTRFRGTQKTVSWKFLQADRVGSVYECEEYLQMLDSEDPRIRTYLEWMGHDKWSRAYAS</sequence>
<dbReference type="OrthoDB" id="1291965at2759"/>
<dbReference type="PANTHER" id="PTHR31973">
    <property type="entry name" value="POLYPROTEIN, PUTATIVE-RELATED"/>
    <property type="match status" value="1"/>
</dbReference>
<evidence type="ECO:0000259" key="1">
    <source>
        <dbReference type="Pfam" id="PF10551"/>
    </source>
</evidence>
<accession>A0A9P0ZW17</accession>
<dbReference type="AlphaFoldDB" id="A0A9P0ZW17"/>
<name>A0A9P0ZW17_CUSEU</name>
<dbReference type="EMBL" id="CAMAPE010000065">
    <property type="protein sequence ID" value="CAH9114486.1"/>
    <property type="molecule type" value="Genomic_DNA"/>
</dbReference>
<dbReference type="Pfam" id="PF10551">
    <property type="entry name" value="MULE"/>
    <property type="match status" value="1"/>
</dbReference>
<protein>
    <recommendedName>
        <fullName evidence="1">MULE transposase domain-containing protein</fullName>
    </recommendedName>
</protein>
<proteinExistence type="predicted"/>
<evidence type="ECO:0000313" key="2">
    <source>
        <dbReference type="EMBL" id="CAH9114486.1"/>
    </source>
</evidence>
<evidence type="ECO:0000313" key="3">
    <source>
        <dbReference type="Proteomes" id="UP001152484"/>
    </source>
</evidence>
<feature type="domain" description="MULE transposase" evidence="1">
    <location>
        <begin position="9"/>
        <end position="45"/>
    </location>
</feature>
<keyword evidence="3" id="KW-1185">Reference proteome</keyword>
<comment type="caution">
    <text evidence="2">The sequence shown here is derived from an EMBL/GenBank/DDBJ whole genome shotgun (WGS) entry which is preliminary data.</text>
</comment>
<organism evidence="2 3">
    <name type="scientific">Cuscuta europaea</name>
    <name type="common">European dodder</name>
    <dbReference type="NCBI Taxonomy" id="41803"/>
    <lineage>
        <taxon>Eukaryota</taxon>
        <taxon>Viridiplantae</taxon>
        <taxon>Streptophyta</taxon>
        <taxon>Embryophyta</taxon>
        <taxon>Tracheophyta</taxon>
        <taxon>Spermatophyta</taxon>
        <taxon>Magnoliopsida</taxon>
        <taxon>eudicotyledons</taxon>
        <taxon>Gunneridae</taxon>
        <taxon>Pentapetalae</taxon>
        <taxon>asterids</taxon>
        <taxon>lamiids</taxon>
        <taxon>Solanales</taxon>
        <taxon>Convolvulaceae</taxon>
        <taxon>Cuscuteae</taxon>
        <taxon>Cuscuta</taxon>
        <taxon>Cuscuta subgen. Cuscuta</taxon>
    </lineage>
</organism>
<dbReference type="Proteomes" id="UP001152484">
    <property type="component" value="Unassembled WGS sequence"/>
</dbReference>
<dbReference type="PANTHER" id="PTHR31973:SF187">
    <property type="entry name" value="MUTATOR TRANSPOSASE MUDRA PROTEIN"/>
    <property type="match status" value="1"/>
</dbReference>